<name>A0AA39XCQ8_9PEZI</name>
<proteinExistence type="predicted"/>
<feature type="non-terminal residue" evidence="1">
    <location>
        <position position="1"/>
    </location>
</feature>
<reference evidence="1" key="1">
    <citation type="submission" date="2023-06" db="EMBL/GenBank/DDBJ databases">
        <title>Genome-scale phylogeny and comparative genomics of the fungal order Sordariales.</title>
        <authorList>
            <consortium name="Lawrence Berkeley National Laboratory"/>
            <person name="Hensen N."/>
            <person name="Bonometti L."/>
            <person name="Westerberg I."/>
            <person name="Brannstrom I.O."/>
            <person name="Guillou S."/>
            <person name="Cros-Aarteil S."/>
            <person name="Calhoun S."/>
            <person name="Haridas S."/>
            <person name="Kuo A."/>
            <person name="Mondo S."/>
            <person name="Pangilinan J."/>
            <person name="Riley R."/>
            <person name="Labutti K."/>
            <person name="Andreopoulos B."/>
            <person name="Lipzen A."/>
            <person name="Chen C."/>
            <person name="Yanf M."/>
            <person name="Daum C."/>
            <person name="Ng V."/>
            <person name="Clum A."/>
            <person name="Steindorff A."/>
            <person name="Ohm R."/>
            <person name="Martin F."/>
            <person name="Silar P."/>
            <person name="Natvig D."/>
            <person name="Lalanne C."/>
            <person name="Gautier V."/>
            <person name="Ament-Velasquez S.L."/>
            <person name="Kruys A."/>
            <person name="Hutchinson M.I."/>
            <person name="Powell A.J."/>
            <person name="Barry K."/>
            <person name="Miller A.N."/>
            <person name="Grigoriev I.V."/>
            <person name="Debuchy R."/>
            <person name="Gladieux P."/>
            <person name="Thoren M.H."/>
            <person name="Johannesson H."/>
        </authorList>
    </citation>
    <scope>NUCLEOTIDE SEQUENCE</scope>
    <source>
        <strain evidence="1">CBS 606.72</strain>
    </source>
</reference>
<evidence type="ECO:0000313" key="1">
    <source>
        <dbReference type="EMBL" id="KAK0631548.1"/>
    </source>
</evidence>
<evidence type="ECO:0000313" key="2">
    <source>
        <dbReference type="Proteomes" id="UP001175000"/>
    </source>
</evidence>
<protein>
    <submittedName>
        <fullName evidence="1">Uncharacterized protein</fullName>
    </submittedName>
</protein>
<gene>
    <name evidence="1" type="ORF">B0T14DRAFT_413143</name>
</gene>
<keyword evidence="2" id="KW-1185">Reference proteome</keyword>
<sequence>QADFSREETIAAVQDFFAFATKMYADKTAFESPAEGGWPTITRDSMRLFGKTDEVVDLLGHLPYPAASDLDARLQLMPAMPFAAFQHDACFGQDDNALGLHVLTEGMIYEHVPPHIVGLTVRPVNDHGVLLDTKEGVVWWHETYPEFKSLTPFLAIGMPDDDDDAPDKHFQEAVDMVKGIYRAHGWPDLERYRKKDCLKAIHIALRDNFP</sequence>
<organism evidence="1 2">
    <name type="scientific">Immersiella caudata</name>
    <dbReference type="NCBI Taxonomy" id="314043"/>
    <lineage>
        <taxon>Eukaryota</taxon>
        <taxon>Fungi</taxon>
        <taxon>Dikarya</taxon>
        <taxon>Ascomycota</taxon>
        <taxon>Pezizomycotina</taxon>
        <taxon>Sordariomycetes</taxon>
        <taxon>Sordariomycetidae</taxon>
        <taxon>Sordariales</taxon>
        <taxon>Lasiosphaeriaceae</taxon>
        <taxon>Immersiella</taxon>
    </lineage>
</organism>
<feature type="non-terminal residue" evidence="1">
    <location>
        <position position="210"/>
    </location>
</feature>
<dbReference type="Proteomes" id="UP001175000">
    <property type="component" value="Unassembled WGS sequence"/>
</dbReference>
<comment type="caution">
    <text evidence="1">The sequence shown here is derived from an EMBL/GenBank/DDBJ whole genome shotgun (WGS) entry which is preliminary data.</text>
</comment>
<dbReference type="AlphaFoldDB" id="A0AA39XCQ8"/>
<dbReference type="EMBL" id="JAULSU010000001">
    <property type="protein sequence ID" value="KAK0631548.1"/>
    <property type="molecule type" value="Genomic_DNA"/>
</dbReference>
<accession>A0AA39XCQ8</accession>